<dbReference type="EMBL" id="JAMTCP010000001">
    <property type="protein sequence ID" value="MCP2256651.1"/>
    <property type="molecule type" value="Genomic_DNA"/>
</dbReference>
<reference evidence="2 3" key="1">
    <citation type="submission" date="2022-06" db="EMBL/GenBank/DDBJ databases">
        <title>Genomic Encyclopedia of Archaeal and Bacterial Type Strains, Phase II (KMG-II): from individual species to whole genera.</title>
        <authorList>
            <person name="Goeker M."/>
        </authorList>
    </citation>
    <scope>NUCLEOTIDE SEQUENCE [LARGE SCALE GENOMIC DNA]</scope>
    <source>
        <strain evidence="2 3">DSM 40477</strain>
    </source>
</reference>
<dbReference type="RefSeq" id="WP_253667626.1">
    <property type="nucleotide sequence ID" value="NZ_JAMTCP010000001.1"/>
</dbReference>
<dbReference type="Pfam" id="PF08592">
    <property type="entry name" value="Anthrone_oxy"/>
    <property type="match status" value="1"/>
</dbReference>
<feature type="transmembrane region" description="Helical" evidence="1">
    <location>
        <begin position="7"/>
        <end position="35"/>
    </location>
</feature>
<proteinExistence type="predicted"/>
<evidence type="ECO:0000256" key="1">
    <source>
        <dbReference type="SAM" id="Phobius"/>
    </source>
</evidence>
<comment type="caution">
    <text evidence="2">The sequence shown here is derived from an EMBL/GenBank/DDBJ whole genome shotgun (WGS) entry which is preliminary data.</text>
</comment>
<keyword evidence="1" id="KW-0472">Membrane</keyword>
<gene>
    <name evidence="2" type="ORF">LX15_000334</name>
</gene>
<protein>
    <submittedName>
        <fullName evidence="2">Membrane protein</fullName>
    </submittedName>
</protein>
<feature type="transmembrane region" description="Helical" evidence="1">
    <location>
        <begin position="142"/>
        <end position="162"/>
    </location>
</feature>
<keyword evidence="3" id="KW-1185">Reference proteome</keyword>
<organism evidence="2 3">
    <name type="scientific">Streptoalloteichus tenebrarius (strain ATCC 17920 / DSM 40477 / JCM 4838 / CBS 697.72 / NBRC 16177 / NCIMB 11028 / NRRL B-12390 / A12253. 1 / ISP 5477)</name>
    <name type="common">Streptomyces tenebrarius</name>
    <dbReference type="NCBI Taxonomy" id="1933"/>
    <lineage>
        <taxon>Bacteria</taxon>
        <taxon>Bacillati</taxon>
        <taxon>Actinomycetota</taxon>
        <taxon>Actinomycetes</taxon>
        <taxon>Pseudonocardiales</taxon>
        <taxon>Pseudonocardiaceae</taxon>
        <taxon>Streptoalloteichus</taxon>
    </lineage>
</organism>
<sequence>MAGLLRYVTLIAAVISTGLVAGLFYAFAIAVMPGLAKVDDRAFVSTMQSINRVILNGWFLVAFVGTLVLTAGAALFHLDPGRRGVLLCVVLAFALSLATWAITMVVNVPLNNALEAAGDPDQIGDLAAVRERFEAVWVRWNIVRAVTSTAAFGCLVWALVLLGRVRGVGD</sequence>
<dbReference type="Proteomes" id="UP001205311">
    <property type="component" value="Unassembled WGS sequence"/>
</dbReference>
<feature type="transmembrane region" description="Helical" evidence="1">
    <location>
        <begin position="85"/>
        <end position="106"/>
    </location>
</feature>
<name>A0ABT1HMB9_STRSD</name>
<feature type="transmembrane region" description="Helical" evidence="1">
    <location>
        <begin position="55"/>
        <end position="78"/>
    </location>
</feature>
<keyword evidence="1" id="KW-1133">Transmembrane helix</keyword>
<evidence type="ECO:0000313" key="3">
    <source>
        <dbReference type="Proteomes" id="UP001205311"/>
    </source>
</evidence>
<accession>A0ABT1HMB9</accession>
<evidence type="ECO:0000313" key="2">
    <source>
        <dbReference type="EMBL" id="MCP2256651.1"/>
    </source>
</evidence>
<keyword evidence="1" id="KW-0812">Transmembrane</keyword>
<dbReference type="InterPro" id="IPR013901">
    <property type="entry name" value="Anthrone_oxy"/>
</dbReference>